<evidence type="ECO:0000256" key="2">
    <source>
        <dbReference type="ARBA" id="ARBA00022723"/>
    </source>
</evidence>
<sequence>MKKEYAILAFLLIFGQSIAQSTNWLAPKEANDLKNPVAANAADLATAKSLYVANCGPCHGDKGKGDGVAAAGLNPKPADHTSASVQAETDGALFWKLSEGRAPMPGYKKIFSDQQRWQLIAYIRTLAKTKKK</sequence>
<dbReference type="GO" id="GO:0020037">
    <property type="term" value="F:heme binding"/>
    <property type="evidence" value="ECO:0007669"/>
    <property type="project" value="InterPro"/>
</dbReference>
<dbReference type="GO" id="GO:0009055">
    <property type="term" value="F:electron transfer activity"/>
    <property type="evidence" value="ECO:0007669"/>
    <property type="project" value="InterPro"/>
</dbReference>
<keyword evidence="3 4" id="KW-0408">Iron</keyword>
<gene>
    <name evidence="7" type="ORF">GCM10011511_17360</name>
</gene>
<dbReference type="PANTHER" id="PTHR40394">
    <property type="entry name" value="LIPOPROTEIN-RELATED"/>
    <property type="match status" value="1"/>
</dbReference>
<comment type="caution">
    <text evidence="7">The sequence shown here is derived from an EMBL/GenBank/DDBJ whole genome shotgun (WGS) entry which is preliminary data.</text>
</comment>
<feature type="signal peptide" evidence="5">
    <location>
        <begin position="1"/>
        <end position="19"/>
    </location>
</feature>
<evidence type="ECO:0000256" key="4">
    <source>
        <dbReference type="PROSITE-ProRule" id="PRU00433"/>
    </source>
</evidence>
<name>A0A8J2XQN6_9BACT</name>
<proteinExistence type="predicted"/>
<keyword evidence="1 4" id="KW-0349">Heme</keyword>
<dbReference type="RefSeq" id="WP_188930672.1">
    <property type="nucleotide sequence ID" value="NZ_BMJC01000002.1"/>
</dbReference>
<dbReference type="PROSITE" id="PS51007">
    <property type="entry name" value="CYTC"/>
    <property type="match status" value="1"/>
</dbReference>
<evidence type="ECO:0000256" key="3">
    <source>
        <dbReference type="ARBA" id="ARBA00023004"/>
    </source>
</evidence>
<dbReference type="Proteomes" id="UP000607559">
    <property type="component" value="Unassembled WGS sequence"/>
</dbReference>
<evidence type="ECO:0000256" key="1">
    <source>
        <dbReference type="ARBA" id="ARBA00022617"/>
    </source>
</evidence>
<keyword evidence="5" id="KW-0732">Signal</keyword>
<evidence type="ECO:0000259" key="6">
    <source>
        <dbReference type="PROSITE" id="PS51007"/>
    </source>
</evidence>
<dbReference type="AlphaFoldDB" id="A0A8J2XQN6"/>
<dbReference type="Gene3D" id="1.10.760.10">
    <property type="entry name" value="Cytochrome c-like domain"/>
    <property type="match status" value="1"/>
</dbReference>
<keyword evidence="2 4" id="KW-0479">Metal-binding</keyword>
<feature type="domain" description="Cytochrome c" evidence="6">
    <location>
        <begin position="42"/>
        <end position="127"/>
    </location>
</feature>
<dbReference type="InterPro" id="IPR009056">
    <property type="entry name" value="Cyt_c-like_dom"/>
</dbReference>
<reference evidence="7" key="1">
    <citation type="journal article" date="2014" name="Int. J. Syst. Evol. Microbiol.">
        <title>Complete genome sequence of Corynebacterium casei LMG S-19264T (=DSM 44701T), isolated from a smear-ripened cheese.</title>
        <authorList>
            <consortium name="US DOE Joint Genome Institute (JGI-PGF)"/>
            <person name="Walter F."/>
            <person name="Albersmeier A."/>
            <person name="Kalinowski J."/>
            <person name="Ruckert C."/>
        </authorList>
    </citation>
    <scope>NUCLEOTIDE SEQUENCE</scope>
    <source>
        <strain evidence="7">CGMCC 1.15448</strain>
    </source>
</reference>
<keyword evidence="8" id="KW-1185">Reference proteome</keyword>
<dbReference type="InterPro" id="IPR036909">
    <property type="entry name" value="Cyt_c-like_dom_sf"/>
</dbReference>
<dbReference type="SUPFAM" id="SSF46626">
    <property type="entry name" value="Cytochrome c"/>
    <property type="match status" value="1"/>
</dbReference>
<feature type="chain" id="PRO_5035211568" description="Cytochrome c domain-containing protein" evidence="5">
    <location>
        <begin position="20"/>
        <end position="132"/>
    </location>
</feature>
<accession>A0A8J2XQN6</accession>
<dbReference type="GO" id="GO:0046872">
    <property type="term" value="F:metal ion binding"/>
    <property type="evidence" value="ECO:0007669"/>
    <property type="project" value="UniProtKB-KW"/>
</dbReference>
<protein>
    <recommendedName>
        <fullName evidence="6">Cytochrome c domain-containing protein</fullName>
    </recommendedName>
</protein>
<evidence type="ECO:0000256" key="5">
    <source>
        <dbReference type="SAM" id="SignalP"/>
    </source>
</evidence>
<evidence type="ECO:0000313" key="7">
    <source>
        <dbReference type="EMBL" id="GGA94599.1"/>
    </source>
</evidence>
<dbReference type="PANTHER" id="PTHR40394:SF2">
    <property type="entry name" value="QUINOL:CYTOCHROME C OXIDOREDUCTASE MEMBRANE PROTEIN"/>
    <property type="match status" value="1"/>
</dbReference>
<organism evidence="7 8">
    <name type="scientific">Puia dinghuensis</name>
    <dbReference type="NCBI Taxonomy" id="1792502"/>
    <lineage>
        <taxon>Bacteria</taxon>
        <taxon>Pseudomonadati</taxon>
        <taxon>Bacteroidota</taxon>
        <taxon>Chitinophagia</taxon>
        <taxon>Chitinophagales</taxon>
        <taxon>Chitinophagaceae</taxon>
        <taxon>Puia</taxon>
    </lineage>
</organism>
<reference evidence="7" key="2">
    <citation type="submission" date="2020-09" db="EMBL/GenBank/DDBJ databases">
        <authorList>
            <person name="Sun Q."/>
            <person name="Zhou Y."/>
        </authorList>
    </citation>
    <scope>NUCLEOTIDE SEQUENCE</scope>
    <source>
        <strain evidence="7">CGMCC 1.15448</strain>
    </source>
</reference>
<dbReference type="Pfam" id="PF13442">
    <property type="entry name" value="Cytochrome_CBB3"/>
    <property type="match status" value="1"/>
</dbReference>
<dbReference type="EMBL" id="BMJC01000002">
    <property type="protein sequence ID" value="GGA94599.1"/>
    <property type="molecule type" value="Genomic_DNA"/>
</dbReference>
<evidence type="ECO:0000313" key="8">
    <source>
        <dbReference type="Proteomes" id="UP000607559"/>
    </source>
</evidence>